<sequence>MKIFSVPNVEINSATRIFSMRISFSTGVPFWRDPLPPFSPSGRFSRPHKRKKKKKKKKKRNEASRFFRTSVINYGRNLGQRRRRKRCRSGPRDGEEKRERRRRRSPTRGWSYRGEPRW</sequence>
<keyword evidence="3" id="KW-1185">Reference proteome</keyword>
<dbReference type="AlphaFoldDB" id="A0AAW2ESZ8"/>
<evidence type="ECO:0000313" key="3">
    <source>
        <dbReference type="Proteomes" id="UP001430953"/>
    </source>
</evidence>
<evidence type="ECO:0000313" key="2">
    <source>
        <dbReference type="EMBL" id="KAL0106262.1"/>
    </source>
</evidence>
<dbReference type="Proteomes" id="UP001430953">
    <property type="component" value="Unassembled WGS sequence"/>
</dbReference>
<dbReference type="EMBL" id="JADYXP020000018">
    <property type="protein sequence ID" value="KAL0106262.1"/>
    <property type="molecule type" value="Genomic_DNA"/>
</dbReference>
<feature type="compositionally biased region" description="Basic residues" evidence="1">
    <location>
        <begin position="45"/>
        <end position="60"/>
    </location>
</feature>
<feature type="compositionally biased region" description="Basic residues" evidence="1">
    <location>
        <begin position="79"/>
        <end position="89"/>
    </location>
</feature>
<name>A0AAW2ESZ8_9HYME</name>
<organism evidence="2 3">
    <name type="scientific">Cardiocondyla obscurior</name>
    <dbReference type="NCBI Taxonomy" id="286306"/>
    <lineage>
        <taxon>Eukaryota</taxon>
        <taxon>Metazoa</taxon>
        <taxon>Ecdysozoa</taxon>
        <taxon>Arthropoda</taxon>
        <taxon>Hexapoda</taxon>
        <taxon>Insecta</taxon>
        <taxon>Pterygota</taxon>
        <taxon>Neoptera</taxon>
        <taxon>Endopterygota</taxon>
        <taxon>Hymenoptera</taxon>
        <taxon>Apocrita</taxon>
        <taxon>Aculeata</taxon>
        <taxon>Formicoidea</taxon>
        <taxon>Formicidae</taxon>
        <taxon>Myrmicinae</taxon>
        <taxon>Cardiocondyla</taxon>
    </lineage>
</organism>
<proteinExistence type="predicted"/>
<accession>A0AAW2ESZ8</accession>
<reference evidence="2 3" key="1">
    <citation type="submission" date="2023-03" db="EMBL/GenBank/DDBJ databases">
        <title>High recombination rates correlate with genetic variation in Cardiocondyla obscurior ants.</title>
        <authorList>
            <person name="Errbii M."/>
        </authorList>
    </citation>
    <scope>NUCLEOTIDE SEQUENCE [LARGE SCALE GENOMIC DNA]</scope>
    <source>
        <strain evidence="2">Alpha-2009</strain>
        <tissue evidence="2">Whole body</tissue>
    </source>
</reference>
<evidence type="ECO:0000256" key="1">
    <source>
        <dbReference type="SAM" id="MobiDB-lite"/>
    </source>
</evidence>
<protein>
    <submittedName>
        <fullName evidence="2">Uncharacterized protein</fullName>
    </submittedName>
</protein>
<gene>
    <name evidence="2" type="ORF">PUN28_016166</name>
</gene>
<comment type="caution">
    <text evidence="2">The sequence shown here is derived from an EMBL/GenBank/DDBJ whole genome shotgun (WGS) entry which is preliminary data.</text>
</comment>
<feature type="region of interest" description="Disordered" evidence="1">
    <location>
        <begin position="30"/>
        <end position="118"/>
    </location>
</feature>